<dbReference type="Proteomes" id="UP001328107">
    <property type="component" value="Unassembled WGS sequence"/>
</dbReference>
<keyword evidence="2" id="KW-1185">Reference proteome</keyword>
<dbReference type="AlphaFoldDB" id="A0AAN5CWS5"/>
<accession>A0AAN5CWS5</accession>
<feature type="non-terminal residue" evidence="1">
    <location>
        <position position="101"/>
    </location>
</feature>
<sequence length="101" mass="11268">MTESLDVTLAKDKSCGLLSVLLRNSCGDQIDGLGSRFGVQFHRLSCSSSQIDLEYLIRLRVENPRLFLSLCSVDSGFSLSFGLKDHRSLLSLCLDLHLHRL</sequence>
<evidence type="ECO:0000313" key="1">
    <source>
        <dbReference type="EMBL" id="GMR52398.1"/>
    </source>
</evidence>
<dbReference type="EMBL" id="BTRK01000005">
    <property type="protein sequence ID" value="GMR52398.1"/>
    <property type="molecule type" value="Genomic_DNA"/>
</dbReference>
<evidence type="ECO:0000313" key="2">
    <source>
        <dbReference type="Proteomes" id="UP001328107"/>
    </source>
</evidence>
<proteinExistence type="predicted"/>
<comment type="caution">
    <text evidence="1">The sequence shown here is derived from an EMBL/GenBank/DDBJ whole genome shotgun (WGS) entry which is preliminary data.</text>
</comment>
<protein>
    <submittedName>
        <fullName evidence="1">Uncharacterized protein</fullName>
    </submittedName>
</protein>
<gene>
    <name evidence="1" type="ORF">PMAYCL1PPCAC_22593</name>
</gene>
<organism evidence="1 2">
    <name type="scientific">Pristionchus mayeri</name>
    <dbReference type="NCBI Taxonomy" id="1317129"/>
    <lineage>
        <taxon>Eukaryota</taxon>
        <taxon>Metazoa</taxon>
        <taxon>Ecdysozoa</taxon>
        <taxon>Nematoda</taxon>
        <taxon>Chromadorea</taxon>
        <taxon>Rhabditida</taxon>
        <taxon>Rhabditina</taxon>
        <taxon>Diplogasteromorpha</taxon>
        <taxon>Diplogasteroidea</taxon>
        <taxon>Neodiplogasteridae</taxon>
        <taxon>Pristionchus</taxon>
    </lineage>
</organism>
<reference evidence="2" key="1">
    <citation type="submission" date="2022-10" db="EMBL/GenBank/DDBJ databases">
        <title>Genome assembly of Pristionchus species.</title>
        <authorList>
            <person name="Yoshida K."/>
            <person name="Sommer R.J."/>
        </authorList>
    </citation>
    <scope>NUCLEOTIDE SEQUENCE [LARGE SCALE GENOMIC DNA]</scope>
    <source>
        <strain evidence="2">RS5460</strain>
    </source>
</reference>
<name>A0AAN5CWS5_9BILA</name>